<accession>D2RZZ3</accession>
<dbReference type="InterPro" id="IPR029058">
    <property type="entry name" value="AB_hydrolase_fold"/>
</dbReference>
<geneLocation type="plasmid" evidence="3 4">
    <name>pHTUR01</name>
</geneLocation>
<organism evidence="3 4">
    <name type="scientific">Haloterrigena turkmenica (strain ATCC 51198 / DSM 5511 / JCM 9101 / NCIMB 13204 / VKM B-1734 / 4k)</name>
    <name type="common">Halococcus turkmenicus</name>
    <dbReference type="NCBI Taxonomy" id="543526"/>
    <lineage>
        <taxon>Archaea</taxon>
        <taxon>Methanobacteriati</taxon>
        <taxon>Methanobacteriota</taxon>
        <taxon>Stenosarchaea group</taxon>
        <taxon>Halobacteria</taxon>
        <taxon>Halobacteriales</taxon>
        <taxon>Natrialbaceae</taxon>
        <taxon>Haloterrigena</taxon>
    </lineage>
</organism>
<keyword evidence="4" id="KW-1185">Reference proteome</keyword>
<dbReference type="GO" id="GO:0016787">
    <property type="term" value="F:hydrolase activity"/>
    <property type="evidence" value="ECO:0007669"/>
    <property type="project" value="UniProtKB-KW"/>
</dbReference>
<dbReference type="PANTHER" id="PTHR48081:SF8">
    <property type="entry name" value="ALPHA_BETA HYDROLASE FOLD-3 DOMAIN-CONTAINING PROTEIN-RELATED"/>
    <property type="match status" value="1"/>
</dbReference>
<sequence>MDEPHPEIKGLLDMMGSMPAPPLGSLSPTGAREAAAGMFPMPEEPEPVGDVMNLQIQGPNGDVPVRVYVPDSEGPHPALVYLHGGGWVLGDIDMFDPTCRAITNEADRMVISVDYRLAPEHEFPAALEDSYAAVEWAAANAEAMQINADDIAVGGDSSGGNLAAAVAQLARDRDGPSIARQVLIYPVTDYSFDTDSYEENAEGYLLSKSDMEWFWDQYLRDEIDGKNPYAAPLQANDFSDLPPATVVTCGFDPLRDEGAAYAEELRNDGVDVNHLQYDDCIHGAIQLIVDPMRVTRGEEMIDDVAADLSAE</sequence>
<name>D2RZZ3_HALTV</name>
<dbReference type="HOGENOM" id="CLU_012494_6_4_2"/>
<evidence type="ECO:0000259" key="2">
    <source>
        <dbReference type="Pfam" id="PF07859"/>
    </source>
</evidence>
<keyword evidence="3" id="KW-0614">Plasmid</keyword>
<dbReference type="Pfam" id="PF07859">
    <property type="entry name" value="Abhydrolase_3"/>
    <property type="match status" value="1"/>
</dbReference>
<keyword evidence="1 3" id="KW-0378">Hydrolase</keyword>
<evidence type="ECO:0000313" key="4">
    <source>
        <dbReference type="Proteomes" id="UP000001903"/>
    </source>
</evidence>
<evidence type="ECO:0000313" key="3">
    <source>
        <dbReference type="EMBL" id="ADB62690.1"/>
    </source>
</evidence>
<dbReference type="EMBL" id="CP001861">
    <property type="protein sequence ID" value="ADB62690.1"/>
    <property type="molecule type" value="Genomic_DNA"/>
</dbReference>
<dbReference type="ESTHER" id="haltv-d2rzz3">
    <property type="family name" value="Hormone-sensitive_lipase_like"/>
</dbReference>
<dbReference type="Gene3D" id="3.40.50.1820">
    <property type="entry name" value="alpha/beta hydrolase"/>
    <property type="match status" value="1"/>
</dbReference>
<dbReference type="InterPro" id="IPR013094">
    <property type="entry name" value="AB_hydrolase_3"/>
</dbReference>
<dbReference type="InterPro" id="IPR050300">
    <property type="entry name" value="GDXG_lipolytic_enzyme"/>
</dbReference>
<dbReference type="Proteomes" id="UP000001903">
    <property type="component" value="Plasmid pHTUR01"/>
</dbReference>
<protein>
    <submittedName>
        <fullName evidence="3">Alpha/beta hydrolase fold-3 domain protein</fullName>
    </submittedName>
</protein>
<dbReference type="SUPFAM" id="SSF53474">
    <property type="entry name" value="alpha/beta-Hydrolases"/>
    <property type="match status" value="1"/>
</dbReference>
<evidence type="ECO:0000256" key="1">
    <source>
        <dbReference type="ARBA" id="ARBA00022801"/>
    </source>
</evidence>
<dbReference type="AlphaFoldDB" id="D2RZZ3"/>
<dbReference type="FunFam" id="3.40.50.1820:FF:000089">
    <property type="entry name" value="Alpha/beta hydrolase"/>
    <property type="match status" value="1"/>
</dbReference>
<proteinExistence type="predicted"/>
<gene>
    <name evidence="3" type="ordered locus">Htur_3830</name>
</gene>
<dbReference type="KEGG" id="htu:Htur_3830"/>
<feature type="domain" description="Alpha/beta hydrolase fold-3" evidence="2">
    <location>
        <begin position="79"/>
        <end position="284"/>
    </location>
</feature>
<reference evidence="3 4" key="1">
    <citation type="journal article" date="2010" name="Stand. Genomic Sci.">
        <title>Complete genome sequence of Haloterrigena turkmenica type strain (4k).</title>
        <authorList>
            <person name="Saunders E."/>
            <person name="Tindall B.J."/>
            <person name="Fahnrich R."/>
            <person name="Lapidus A."/>
            <person name="Copeland A."/>
            <person name="Del Rio T.G."/>
            <person name="Lucas S."/>
            <person name="Chen F."/>
            <person name="Tice H."/>
            <person name="Cheng J.F."/>
            <person name="Han C."/>
            <person name="Detter J.C."/>
            <person name="Bruce D."/>
            <person name="Goodwin L."/>
            <person name="Chain P."/>
            <person name="Pitluck S."/>
            <person name="Pati A."/>
            <person name="Ivanova N."/>
            <person name="Mavromatis K."/>
            <person name="Chen A."/>
            <person name="Palaniappan K."/>
            <person name="Land M."/>
            <person name="Hauser L."/>
            <person name="Chang Y.J."/>
            <person name="Jeffries C.D."/>
            <person name="Brettin T."/>
            <person name="Rohde M."/>
            <person name="Goker M."/>
            <person name="Bristow J."/>
            <person name="Eisen J.A."/>
            <person name="Markowitz V."/>
            <person name="Hugenholtz P."/>
            <person name="Klenk H.P."/>
            <person name="Kyrpides N.C."/>
        </authorList>
    </citation>
    <scope>NUCLEOTIDE SEQUENCE [LARGE SCALE GENOMIC DNA]</scope>
    <source>
        <strain evidence="4">ATCC 51198 / DSM 5511 / JCM 9101 / NCIMB 13204 / VKM B-1734 / 4k</strain>
    </source>
</reference>
<dbReference type="PANTHER" id="PTHR48081">
    <property type="entry name" value="AB HYDROLASE SUPERFAMILY PROTEIN C4A8.06C"/>
    <property type="match status" value="1"/>
</dbReference>